<reference evidence="1" key="1">
    <citation type="submission" date="2014-11" db="EMBL/GenBank/DDBJ databases">
        <authorList>
            <person name="Amaro Gonzalez C."/>
        </authorList>
    </citation>
    <scope>NUCLEOTIDE SEQUENCE</scope>
</reference>
<dbReference type="AlphaFoldDB" id="A0A0E9RCQ4"/>
<protein>
    <submittedName>
        <fullName evidence="1">Uncharacterized protein</fullName>
    </submittedName>
</protein>
<sequence length="27" mass="3160">MCLLCLSCCIIMNHFTFLLSVLLSFFF</sequence>
<proteinExistence type="predicted"/>
<accession>A0A0E9RCQ4</accession>
<evidence type="ECO:0000313" key="1">
    <source>
        <dbReference type="EMBL" id="JAH26587.1"/>
    </source>
</evidence>
<organism evidence="1">
    <name type="scientific">Anguilla anguilla</name>
    <name type="common">European freshwater eel</name>
    <name type="synonym">Muraena anguilla</name>
    <dbReference type="NCBI Taxonomy" id="7936"/>
    <lineage>
        <taxon>Eukaryota</taxon>
        <taxon>Metazoa</taxon>
        <taxon>Chordata</taxon>
        <taxon>Craniata</taxon>
        <taxon>Vertebrata</taxon>
        <taxon>Euteleostomi</taxon>
        <taxon>Actinopterygii</taxon>
        <taxon>Neopterygii</taxon>
        <taxon>Teleostei</taxon>
        <taxon>Anguilliformes</taxon>
        <taxon>Anguillidae</taxon>
        <taxon>Anguilla</taxon>
    </lineage>
</organism>
<dbReference type="EMBL" id="GBXM01081990">
    <property type="protein sequence ID" value="JAH26587.1"/>
    <property type="molecule type" value="Transcribed_RNA"/>
</dbReference>
<reference evidence="1" key="2">
    <citation type="journal article" date="2015" name="Fish Shellfish Immunol.">
        <title>Early steps in the European eel (Anguilla anguilla)-Vibrio vulnificus interaction in the gills: Role of the RtxA13 toxin.</title>
        <authorList>
            <person name="Callol A."/>
            <person name="Pajuelo D."/>
            <person name="Ebbesson L."/>
            <person name="Teles M."/>
            <person name="MacKenzie S."/>
            <person name="Amaro C."/>
        </authorList>
    </citation>
    <scope>NUCLEOTIDE SEQUENCE</scope>
</reference>
<name>A0A0E9RCQ4_ANGAN</name>